<organism evidence="1 2">
    <name type="scientific">Cichorium intybus</name>
    <name type="common">Chicory</name>
    <dbReference type="NCBI Taxonomy" id="13427"/>
    <lineage>
        <taxon>Eukaryota</taxon>
        <taxon>Viridiplantae</taxon>
        <taxon>Streptophyta</taxon>
        <taxon>Embryophyta</taxon>
        <taxon>Tracheophyta</taxon>
        <taxon>Spermatophyta</taxon>
        <taxon>Magnoliopsida</taxon>
        <taxon>eudicotyledons</taxon>
        <taxon>Gunneridae</taxon>
        <taxon>Pentapetalae</taxon>
        <taxon>asterids</taxon>
        <taxon>campanulids</taxon>
        <taxon>Asterales</taxon>
        <taxon>Asteraceae</taxon>
        <taxon>Cichorioideae</taxon>
        <taxon>Cichorieae</taxon>
        <taxon>Cichoriinae</taxon>
        <taxon>Cichorium</taxon>
    </lineage>
</organism>
<reference evidence="1 2" key="2">
    <citation type="journal article" date="2022" name="Mol. Ecol. Resour.">
        <title>The genomes of chicory, endive, great burdock and yacon provide insights into Asteraceae paleo-polyploidization history and plant inulin production.</title>
        <authorList>
            <person name="Fan W."/>
            <person name="Wang S."/>
            <person name="Wang H."/>
            <person name="Wang A."/>
            <person name="Jiang F."/>
            <person name="Liu H."/>
            <person name="Zhao H."/>
            <person name="Xu D."/>
            <person name="Zhang Y."/>
        </authorList>
    </citation>
    <scope>NUCLEOTIDE SEQUENCE [LARGE SCALE GENOMIC DNA]</scope>
    <source>
        <strain evidence="2">cv. Punajuju</strain>
        <tissue evidence="1">Leaves</tissue>
    </source>
</reference>
<protein>
    <submittedName>
        <fullName evidence="1">Uncharacterized protein</fullName>
    </submittedName>
</protein>
<accession>A0ACB8YXG1</accession>
<gene>
    <name evidence="1" type="ORF">L2E82_48101</name>
</gene>
<proteinExistence type="predicted"/>
<comment type="caution">
    <text evidence="1">The sequence shown here is derived from an EMBL/GenBank/DDBJ whole genome shotgun (WGS) entry which is preliminary data.</text>
</comment>
<keyword evidence="2" id="KW-1185">Reference proteome</keyword>
<dbReference type="EMBL" id="CM042017">
    <property type="protein sequence ID" value="KAI3690126.1"/>
    <property type="molecule type" value="Genomic_DNA"/>
</dbReference>
<reference evidence="2" key="1">
    <citation type="journal article" date="2022" name="Mol. Ecol. Resour.">
        <title>The genomes of chicory, endive, great burdock and yacon provide insights into Asteraceae palaeo-polyploidization history and plant inulin production.</title>
        <authorList>
            <person name="Fan W."/>
            <person name="Wang S."/>
            <person name="Wang H."/>
            <person name="Wang A."/>
            <person name="Jiang F."/>
            <person name="Liu H."/>
            <person name="Zhao H."/>
            <person name="Xu D."/>
            <person name="Zhang Y."/>
        </authorList>
    </citation>
    <scope>NUCLEOTIDE SEQUENCE [LARGE SCALE GENOMIC DNA]</scope>
    <source>
        <strain evidence="2">cv. Punajuju</strain>
    </source>
</reference>
<evidence type="ECO:0000313" key="1">
    <source>
        <dbReference type="EMBL" id="KAI3690126.1"/>
    </source>
</evidence>
<evidence type="ECO:0000313" key="2">
    <source>
        <dbReference type="Proteomes" id="UP001055811"/>
    </source>
</evidence>
<name>A0ACB8YXG1_CICIN</name>
<dbReference type="Proteomes" id="UP001055811">
    <property type="component" value="Linkage Group LG09"/>
</dbReference>
<sequence>MPKLTMCTQVTLRPYSPTLLTLNHEILIPLFNLSAPLHQNSVNLTDFSNFLAQYRSSPSSVNSTYTDRSIALFGAASPPLLRRNPSA</sequence>